<evidence type="ECO:0000313" key="23">
    <source>
        <dbReference type="Proteomes" id="UP001159405"/>
    </source>
</evidence>
<dbReference type="InterPro" id="IPR000152">
    <property type="entry name" value="EGF-type_Asp/Asn_hydroxyl_site"/>
</dbReference>
<dbReference type="InterPro" id="IPR035976">
    <property type="entry name" value="Sushi/SCR/CCP_sf"/>
</dbReference>
<feature type="domain" description="HYR" evidence="19">
    <location>
        <begin position="2217"/>
        <end position="2298"/>
    </location>
</feature>
<dbReference type="InterPro" id="IPR026823">
    <property type="entry name" value="cEGF"/>
</dbReference>
<feature type="domain" description="Sushi" evidence="21">
    <location>
        <begin position="2007"/>
        <end position="2072"/>
    </location>
</feature>
<dbReference type="SMART" id="SM00458">
    <property type="entry name" value="RICIN"/>
    <property type="match status" value="1"/>
</dbReference>
<keyword evidence="11 15" id="KW-0675">Receptor</keyword>
<evidence type="ECO:0000256" key="3">
    <source>
        <dbReference type="ARBA" id="ARBA00022692"/>
    </source>
</evidence>
<proteinExistence type="inferred from homology"/>
<dbReference type="Pfam" id="PF14670">
    <property type="entry name" value="FXa_inhibition"/>
    <property type="match status" value="1"/>
</dbReference>
<dbReference type="Pfam" id="PF00090">
    <property type="entry name" value="TSP_1"/>
    <property type="match status" value="1"/>
</dbReference>
<dbReference type="SMART" id="SM00409">
    <property type="entry name" value="IG"/>
    <property type="match status" value="1"/>
</dbReference>
<feature type="domain" description="Sushi" evidence="21">
    <location>
        <begin position="2073"/>
        <end position="2136"/>
    </location>
</feature>
<organism evidence="22 23">
    <name type="scientific">Porites lobata</name>
    <dbReference type="NCBI Taxonomy" id="104759"/>
    <lineage>
        <taxon>Eukaryota</taxon>
        <taxon>Metazoa</taxon>
        <taxon>Cnidaria</taxon>
        <taxon>Anthozoa</taxon>
        <taxon>Hexacorallia</taxon>
        <taxon>Scleractinia</taxon>
        <taxon>Fungiina</taxon>
        <taxon>Poritidae</taxon>
        <taxon>Porites</taxon>
    </lineage>
</organism>
<dbReference type="SUPFAM" id="SSF82895">
    <property type="entry name" value="TSP-1 type 1 repeat"/>
    <property type="match status" value="1"/>
</dbReference>
<keyword evidence="4" id="KW-0479">Metal-binding</keyword>
<evidence type="ECO:0000256" key="10">
    <source>
        <dbReference type="ARBA" id="ARBA00023157"/>
    </source>
</evidence>
<dbReference type="InterPro" id="IPR036179">
    <property type="entry name" value="Ig-like_dom_sf"/>
</dbReference>
<dbReference type="SUPFAM" id="SSF49785">
    <property type="entry name" value="Galactose-binding domain-like"/>
    <property type="match status" value="1"/>
</dbReference>
<evidence type="ECO:0000259" key="20">
    <source>
        <dbReference type="PROSITE" id="PS50835"/>
    </source>
</evidence>
<dbReference type="Gene3D" id="2.10.70.10">
    <property type="entry name" value="Complement Module, domain 1"/>
    <property type="match status" value="2"/>
</dbReference>
<dbReference type="InterPro" id="IPR000772">
    <property type="entry name" value="Ricin_B_lectin"/>
</dbReference>
<dbReference type="Pfam" id="PF00652">
    <property type="entry name" value="Ricin_B_lectin"/>
    <property type="match status" value="1"/>
</dbReference>
<dbReference type="InterPro" id="IPR006585">
    <property type="entry name" value="FTP1"/>
</dbReference>
<dbReference type="Pfam" id="PF02494">
    <property type="entry name" value="HYR"/>
    <property type="match status" value="1"/>
</dbReference>
<dbReference type="PROSITE" id="PS01187">
    <property type="entry name" value="EGF_CA"/>
    <property type="match status" value="1"/>
</dbReference>
<evidence type="ECO:0000256" key="13">
    <source>
        <dbReference type="PROSITE-ProRule" id="PRU00076"/>
    </source>
</evidence>
<dbReference type="CDD" id="cd00033">
    <property type="entry name" value="CCP"/>
    <property type="match status" value="2"/>
</dbReference>
<keyword evidence="8 15" id="KW-0297">G-protein coupled receptor</keyword>
<dbReference type="InterPro" id="IPR013783">
    <property type="entry name" value="Ig-like_fold"/>
</dbReference>
<dbReference type="InterPro" id="IPR017452">
    <property type="entry name" value="GPCR_Rhodpsn_7TM"/>
</dbReference>
<evidence type="ECO:0000256" key="2">
    <source>
        <dbReference type="ARBA" id="ARBA00022536"/>
    </source>
</evidence>
<keyword evidence="10" id="KW-1015">Disulfide bond</keyword>
<dbReference type="Gene3D" id="1.20.1070.10">
    <property type="entry name" value="Rhodopsin 7-helix transmembrane proteins"/>
    <property type="match status" value="1"/>
</dbReference>
<dbReference type="SMART" id="SM00607">
    <property type="entry name" value="FTP"/>
    <property type="match status" value="1"/>
</dbReference>
<evidence type="ECO:0000256" key="12">
    <source>
        <dbReference type="ARBA" id="ARBA00023224"/>
    </source>
</evidence>
<dbReference type="InterPro" id="IPR018097">
    <property type="entry name" value="EGF_Ca-bd_CS"/>
</dbReference>
<dbReference type="EMBL" id="CALNXK010000057">
    <property type="protein sequence ID" value="CAH3136214.1"/>
    <property type="molecule type" value="Genomic_DNA"/>
</dbReference>
<protein>
    <submittedName>
        <fullName evidence="22">Uncharacterized protein</fullName>
    </submittedName>
</protein>
<dbReference type="PROSITE" id="PS01186">
    <property type="entry name" value="EGF_2"/>
    <property type="match status" value="2"/>
</dbReference>
<dbReference type="Gene3D" id="2.60.120.260">
    <property type="entry name" value="Galactose-binding domain-like"/>
    <property type="match status" value="1"/>
</dbReference>
<feature type="transmembrane region" description="Helical" evidence="16">
    <location>
        <begin position="197"/>
        <end position="220"/>
    </location>
</feature>
<keyword evidence="12 15" id="KW-0807">Transducer</keyword>
<feature type="domain" description="G-protein coupled receptors family 1 profile" evidence="18">
    <location>
        <begin position="41"/>
        <end position="307"/>
    </location>
</feature>
<dbReference type="SMART" id="SM00408">
    <property type="entry name" value="IGc2"/>
    <property type="match status" value="1"/>
</dbReference>
<keyword evidence="14" id="KW-0768">Sushi</keyword>
<dbReference type="PROSITE" id="PS00237">
    <property type="entry name" value="G_PROTEIN_RECEP_F1_1"/>
    <property type="match status" value="1"/>
</dbReference>
<dbReference type="InterPro" id="IPR036383">
    <property type="entry name" value="TSP1_rpt_sf"/>
</dbReference>
<dbReference type="InterPro" id="IPR011641">
    <property type="entry name" value="Tyr-kin_ephrin_A/B_rcpt-like"/>
</dbReference>
<dbReference type="SMART" id="SM00181">
    <property type="entry name" value="EGF"/>
    <property type="match status" value="4"/>
</dbReference>
<evidence type="ECO:0000256" key="5">
    <source>
        <dbReference type="ARBA" id="ARBA00022737"/>
    </source>
</evidence>
<dbReference type="PROSITE" id="PS50825">
    <property type="entry name" value="HYR"/>
    <property type="match status" value="1"/>
</dbReference>
<evidence type="ECO:0000256" key="16">
    <source>
        <dbReference type="SAM" id="Phobius"/>
    </source>
</evidence>
<accession>A0ABN8PA56</accession>
<dbReference type="Pfam" id="PF07679">
    <property type="entry name" value="I-set"/>
    <property type="match status" value="1"/>
</dbReference>
<dbReference type="Gene3D" id="2.60.40.10">
    <property type="entry name" value="Immunoglobulins"/>
    <property type="match status" value="1"/>
</dbReference>
<dbReference type="InterPro" id="IPR008979">
    <property type="entry name" value="Galactose-bd-like_sf"/>
</dbReference>
<evidence type="ECO:0000259" key="21">
    <source>
        <dbReference type="PROSITE" id="PS50923"/>
    </source>
</evidence>
<evidence type="ECO:0000259" key="19">
    <source>
        <dbReference type="PROSITE" id="PS50825"/>
    </source>
</evidence>
<dbReference type="SUPFAM" id="SSF50370">
    <property type="entry name" value="Ricin B-like lectins"/>
    <property type="match status" value="2"/>
</dbReference>
<dbReference type="SUPFAM" id="SSF57196">
    <property type="entry name" value="EGF/Laminin"/>
    <property type="match status" value="1"/>
</dbReference>
<dbReference type="Pfam" id="PF12662">
    <property type="entry name" value="cEGF"/>
    <property type="match status" value="3"/>
</dbReference>
<dbReference type="CDD" id="cd00054">
    <property type="entry name" value="EGF_CA"/>
    <property type="match status" value="2"/>
</dbReference>
<keyword evidence="2 13" id="KW-0245">EGF-like domain</keyword>
<dbReference type="Pfam" id="PF00084">
    <property type="entry name" value="Sushi"/>
    <property type="match status" value="2"/>
</dbReference>
<keyword evidence="23" id="KW-1185">Reference proteome</keyword>
<comment type="caution">
    <text evidence="13">Lacks conserved residue(s) required for the propagation of feature annotation.</text>
</comment>
<dbReference type="SUPFAM" id="SSF57184">
    <property type="entry name" value="Growth factor receptor domain"/>
    <property type="match status" value="2"/>
</dbReference>
<dbReference type="PROSITE" id="PS50923">
    <property type="entry name" value="SUSHI"/>
    <property type="match status" value="2"/>
</dbReference>
<keyword evidence="5" id="KW-0677">Repeat</keyword>
<keyword evidence="7 16" id="KW-1133">Transmembrane helix</keyword>
<dbReference type="InterPro" id="IPR000276">
    <property type="entry name" value="GPCR_Rhodpsn"/>
</dbReference>
<feature type="transmembrane region" description="Helical" evidence="16">
    <location>
        <begin position="147"/>
        <end position="167"/>
    </location>
</feature>
<dbReference type="PROSITE" id="PS50231">
    <property type="entry name" value="RICIN_B_LECTIN"/>
    <property type="match status" value="1"/>
</dbReference>
<dbReference type="PROSITE" id="PS50026">
    <property type="entry name" value="EGF_3"/>
    <property type="match status" value="2"/>
</dbReference>
<dbReference type="SMART" id="SM01411">
    <property type="entry name" value="Ephrin_rec_like"/>
    <property type="match status" value="3"/>
</dbReference>
<dbReference type="InterPro" id="IPR001881">
    <property type="entry name" value="EGF-like_Ca-bd_dom"/>
</dbReference>
<dbReference type="SUPFAM" id="SSF81321">
    <property type="entry name" value="Family A G protein-coupled receptor-like"/>
    <property type="match status" value="1"/>
</dbReference>
<feature type="domain" description="EGF-like" evidence="17">
    <location>
        <begin position="1964"/>
        <end position="2005"/>
    </location>
</feature>
<dbReference type="PROSITE" id="PS00010">
    <property type="entry name" value="ASX_HYDROXYL"/>
    <property type="match status" value="3"/>
</dbReference>
<dbReference type="CDD" id="cd23417">
    <property type="entry name" value="beta-trefoil_Ricin_MytiLec-like"/>
    <property type="match status" value="1"/>
</dbReference>
<evidence type="ECO:0000313" key="22">
    <source>
        <dbReference type="EMBL" id="CAH3136214.1"/>
    </source>
</evidence>
<evidence type="ECO:0000256" key="7">
    <source>
        <dbReference type="ARBA" id="ARBA00022989"/>
    </source>
</evidence>
<dbReference type="InterPro" id="IPR000742">
    <property type="entry name" value="EGF"/>
</dbReference>
<dbReference type="SMART" id="SM01381">
    <property type="entry name" value="7TM_GPCR_Srsx"/>
    <property type="match status" value="1"/>
</dbReference>
<dbReference type="Gene3D" id="2.20.100.10">
    <property type="entry name" value="Thrombospondin type-1 (TSP1) repeat"/>
    <property type="match status" value="1"/>
</dbReference>
<evidence type="ECO:0000256" key="4">
    <source>
        <dbReference type="ARBA" id="ARBA00022723"/>
    </source>
</evidence>
<dbReference type="Gene3D" id="2.80.10.50">
    <property type="match status" value="2"/>
</dbReference>
<dbReference type="InterPro" id="IPR000436">
    <property type="entry name" value="Sushi_SCR_CCP_dom"/>
</dbReference>
<feature type="domain" description="Ig-like" evidence="20">
    <location>
        <begin position="2502"/>
        <end position="2598"/>
    </location>
</feature>
<dbReference type="CDD" id="cd23385">
    <property type="entry name" value="beta-trefoil_Ricin_MRC-like"/>
    <property type="match status" value="1"/>
</dbReference>
<dbReference type="PROSITE" id="PS50262">
    <property type="entry name" value="G_PROTEIN_RECEP_F1_2"/>
    <property type="match status" value="1"/>
</dbReference>
<dbReference type="PROSITE" id="PS50835">
    <property type="entry name" value="IG_LIKE"/>
    <property type="match status" value="1"/>
</dbReference>
<comment type="subcellular location">
    <subcellularLocation>
        <location evidence="1">Membrane</location>
        <topology evidence="1">Multi-pass membrane protein</topology>
    </subcellularLocation>
</comment>
<dbReference type="InterPro" id="IPR035992">
    <property type="entry name" value="Ricin_B-like_lectins"/>
</dbReference>
<feature type="transmembrane region" description="Helical" evidence="16">
    <location>
        <begin position="62"/>
        <end position="80"/>
    </location>
</feature>
<feature type="domain" description="EGF-like" evidence="17">
    <location>
        <begin position="1878"/>
        <end position="1918"/>
    </location>
</feature>
<dbReference type="PANTHER" id="PTHR24243">
    <property type="entry name" value="G-PROTEIN COUPLED RECEPTOR"/>
    <property type="match status" value="1"/>
</dbReference>
<dbReference type="PRINTS" id="PR00237">
    <property type="entry name" value="GPCRRHODOPSN"/>
</dbReference>
<dbReference type="Gene3D" id="2.10.50.10">
    <property type="entry name" value="Tumor Necrosis Factor Receptor, subunit A, domain 2"/>
    <property type="match status" value="2"/>
</dbReference>
<dbReference type="InterPro" id="IPR003599">
    <property type="entry name" value="Ig_sub"/>
</dbReference>
<gene>
    <name evidence="22" type="ORF">PLOB_00038336</name>
</gene>
<feature type="transmembrane region" description="Helical" evidence="16">
    <location>
        <begin position="246"/>
        <end position="271"/>
    </location>
</feature>
<name>A0ABN8PA56_9CNID</name>
<dbReference type="SMART" id="SM00032">
    <property type="entry name" value="CCP"/>
    <property type="match status" value="3"/>
</dbReference>
<dbReference type="PROSITE" id="PS50092">
    <property type="entry name" value="TSP1"/>
    <property type="match status" value="1"/>
</dbReference>
<dbReference type="InterPro" id="IPR007110">
    <property type="entry name" value="Ig-like_dom"/>
</dbReference>
<reference evidence="22 23" key="1">
    <citation type="submission" date="2022-05" db="EMBL/GenBank/DDBJ databases">
        <authorList>
            <consortium name="Genoscope - CEA"/>
            <person name="William W."/>
        </authorList>
    </citation>
    <scope>NUCLEOTIDE SEQUENCE [LARGE SCALE GENOMIC DNA]</scope>
</reference>
<keyword evidence="6" id="KW-0106">Calcium</keyword>
<comment type="similarity">
    <text evidence="15">Belongs to the G-protein coupled receptor 1 family.</text>
</comment>
<dbReference type="InterPro" id="IPR000884">
    <property type="entry name" value="TSP1_rpt"/>
</dbReference>
<dbReference type="Pfam" id="PF07699">
    <property type="entry name" value="Ephrin_rec_like"/>
    <property type="match status" value="2"/>
</dbReference>
<evidence type="ECO:0000256" key="8">
    <source>
        <dbReference type="ARBA" id="ARBA00023040"/>
    </source>
</evidence>
<evidence type="ECO:0000256" key="14">
    <source>
        <dbReference type="PROSITE-ProRule" id="PRU00302"/>
    </source>
</evidence>
<sequence length="2842" mass="314717">MNLTTGNGSTESSRCTMISDTPSRIGKTIYLGLILAVSLVGNSLIVTIVYKTPTLRKPINYFIANMAISDLLYPIFWLPWHMSELHTNYSWLIGGKFGQALCKLLPFLGDVSTVVSIQNLILIAVDRFGAVVFPLRSPLIRSKLCTFFILATWIVAVVVNLPYSFAFKVVEDSGEMWCCLEWEIAFGESLPFAKFIVAYYSLFIYLPVMLLVTLYSIILIKLKTQTHPGEQSANNQQQWNRRNRNVLQMSIAIILVFVFCVLPPTVIILIREYYWSSSWNIPRSFDKYSHVTFYINSAYCAANPIVCFIFSSNYRQGAIDGGFSKWSAWSACSEPKYCLQGVSKRTRTCTNPSPANGGDGCAGLVVENKDCPTPEDSCTVYQPSKPDKTAADPTSWIALECGATEKFSVTGAYKQDVPYAVYSNFGFIKRELESGWFAIKMEPDDKDDYGQNKLTKVCFEIIDPLAIQKIVDNKATYYAKIDVLPEWTRPELTENVPAISIWIDGSHALRKYEFQCSAADRYSPLSGFEIVDVRFSYYTEGNAQTFKAKGTYTLTTGNDFTTEVWKDPQSELPYAKGTAGSATFQDLMASFGLNPEDVPDFFANALKKAGLWDFTLKPVSFHKYLVKWGLYRITGTFEIQGVPVNVEILTGVRFFRPQFAIGFFFDKESFGRLSEKLSGIRVDFLDAIGMDLQIGVSFLAPEVLGFQPIYTDEETKFSLEPLHSLITNAIPEGIFAAASLVLPKDCHNNKFCEIVKVILGPTVRWYISGQFQWKKIRIATGFRDVRIWDGVYFNKLDLYVEADFNETTTHTTMGFRAEIKIPIKGEIVRDGIKAPEGNELYLFGVLEYDFLEQQVSGKLGMRGIWRQAFWIPWLSMGNIFVGLTYKVGVPIPITGVQFGMRVEFGHECPVPADLSNEGHCFGGAGYVGVGDPQFFYASISALTLGKILRLLGSTIEIPSPIAATGFPEGAKGAYATSTVDLRIAGGPLVKEGFMINGKVNILGWEIFAFIKLSEHAILVDLKPDPINILGIAKIVRSPTDISQGPWFYVVGKKEPLFVEAYIEGYTQLLGISTYCRLNLTMTHVELLLQGNFLGLIRAEVFVVAGLRLEWLGADFYVRVTIDLSGINKALDEAAKSVRAAFDVAEKTLSDAREAVVRAKEDCKRKMQLKCDNCKSLKCKQAENNCKGFLDAAGKWISKNILAPVSETIGIQLPIGQAFKKFFKGWRRKRGLDNLRNDNFAHHLRRRRFVSKLLCEGIVGGGCQGIAHLCEGTCKTVEAIGKGLCNVLDVAVGFLKLTEKVTAWVGRAVHFLLTAFRINSIKFEFSLAAYVRGSFAELIFSTGIDLVIFGKELYLSLAFNLRDPVGSVRVGGDKSVNWYKDKMNQANPTDTSENYYDNPNQFVDFELSEYFLIENQQSATDHRYGPCLYVDSKADDALIKVTGCNETDERQRWTYTQKGQIMNSYSNLCIDTSGYNRGSRLKQSRCDPRQDDQNFQCDLVVRSIKRRRFNQCWTVGKTSVNGPGSLVHLGSLKCIHPVGGGYKILEGIKLVLYADCSSSRLEFKIENGYLMHTKSGKCVRPEGPVAEGVALGLYSSCGGHQFSFTTGGSLQHMGSKKCVNTQSGAMLPANNEQIVLSSKCENTDFSVFKQHLKFNFIPTFPFVQLDKCTHFDDARLDQRFEVVDETAASICSKFYKNLALGKTTEQSSTDFNGFSRRAVDENLGPFSNSKSCTHTKKEQNPWWRVDLGREYIVTDVQIVNRYKHYERLKNFEVRVGANKNNLQNPTCSDRVRSVGQGAPVTLQCAPPIPGRYVSVQMFGEGILSMCDVMVYSRVGSLADLCQLDNGGCEQVCYNLCNLKVQCGCWPGYTLAYDGKTCIDKDECKVNNGGCDYARGMCINTPGSFHCACNQGYELKENSEFECEDFNECNLNNAGCEHVCNNTGGSFNCDCRSGFQLKADKRGCEDINECAKADKGGCEHKCTNYEGGYYCSCNAGYRLMEDGKGCEEIYCPALEVPFRGLVAPASCTDDRASIRRNTVCSYGCESGHYIAGGDNSLVCQINGLWNGNVPYCKPVVCPKLSVPNHGGVVPSSCSKKDVEYGTRCVFYCDNGYALSGPRYTACQNDTNWSEKAPLSCVRVYTDPWIVCPMDRVEELQPDASTVVLGFKWQLPRSNLKNVSVSPSNFNANYAFPVGRHRITWTGISDKGTQKSCSFYVIVNDVIPPSVKNCPSSITERTNSLQKNITWTPPTFTDNVDVVSVLSNRQPGFTMNTYTSLTVKYTALDAAGNFGYCTFNITLEGTPCPVIPNPKNGIASQFGFFLQLRCNSGYFFNPQPPGYTGLFVNPSYRCQDNKWTAMFSPNAVLSGKLDCMKYILYNGARCPAGSIAVDNQVCLNCPPATYSDSLTNTCKDCNVGFYQDQEGKPECQPCPKNHSTAVTGSKTISDCQPICLAGTYSTNNGVSPCRKCPIDTYQDTEQMTSCKACPAGTDTKYEGSTSIDDCEGPLSITEMVPDSDFTVTEDETISILCNVEGSPTPTAAWSKKGGLLPQNRVTIKHIYDLDAKLSGVELIIYEAVASDAGTYECKATNPFGTVTKQIEVDVLAGTPGSGEEDAFCERKYKMPYWVPKSLVQRAAESDIVIYANVTESPCLKPTFIYQQTTAAPTVANATNSSSSFQKLKAGADNPELNTTDVCVIGGLYNVSVLVHCVIKGGPVPRVVHLRAVGIGPGMCAYRSSMYYFTETVHSFHVYKGKNYVIFLGRHEGGSDSDGFWPHHVNMQFAAVEIINERILQSVFAVAGGHAHYPTGVLANETHSICTPYTAGARNIRLTSVTLAVVLLSVLMLM</sequence>
<dbReference type="CDD" id="cd00637">
    <property type="entry name" value="7tm_classA_rhodopsin-like"/>
    <property type="match status" value="1"/>
</dbReference>
<dbReference type="Gene3D" id="2.10.25.10">
    <property type="entry name" value="Laminin"/>
    <property type="match status" value="4"/>
</dbReference>
<evidence type="ECO:0000256" key="1">
    <source>
        <dbReference type="ARBA" id="ARBA00004141"/>
    </source>
</evidence>
<dbReference type="PANTHER" id="PTHR24243:SF208">
    <property type="entry name" value="PYROKININ-1 RECEPTOR"/>
    <property type="match status" value="1"/>
</dbReference>
<evidence type="ECO:0000256" key="6">
    <source>
        <dbReference type="ARBA" id="ARBA00022837"/>
    </source>
</evidence>
<dbReference type="Proteomes" id="UP001159405">
    <property type="component" value="Unassembled WGS sequence"/>
</dbReference>
<dbReference type="InterPro" id="IPR013098">
    <property type="entry name" value="Ig_I-set"/>
</dbReference>
<keyword evidence="3 15" id="KW-0812">Transmembrane</keyword>
<dbReference type="SMART" id="SM00209">
    <property type="entry name" value="TSP1"/>
    <property type="match status" value="1"/>
</dbReference>
<comment type="caution">
    <text evidence="22">The sequence shown here is derived from an EMBL/GenBank/DDBJ whole genome shotgun (WGS) entry which is preliminary data.</text>
</comment>
<evidence type="ECO:0000256" key="15">
    <source>
        <dbReference type="RuleBase" id="RU000688"/>
    </source>
</evidence>
<evidence type="ECO:0000256" key="11">
    <source>
        <dbReference type="ARBA" id="ARBA00023170"/>
    </source>
</evidence>
<dbReference type="InterPro" id="IPR009030">
    <property type="entry name" value="Growth_fac_rcpt_cys_sf"/>
</dbReference>
<dbReference type="InterPro" id="IPR003410">
    <property type="entry name" value="HYR_dom"/>
</dbReference>
<feature type="transmembrane region" description="Helical" evidence="16">
    <location>
        <begin position="29"/>
        <end position="50"/>
    </location>
</feature>
<evidence type="ECO:0000259" key="17">
    <source>
        <dbReference type="PROSITE" id="PS50026"/>
    </source>
</evidence>
<evidence type="ECO:0000259" key="18">
    <source>
        <dbReference type="PROSITE" id="PS50262"/>
    </source>
</evidence>
<dbReference type="InterPro" id="IPR003598">
    <property type="entry name" value="Ig_sub2"/>
</dbReference>
<dbReference type="Pfam" id="PF00001">
    <property type="entry name" value="7tm_1"/>
    <property type="match status" value="1"/>
</dbReference>
<dbReference type="SMART" id="SM00179">
    <property type="entry name" value="EGF_CA"/>
    <property type="match status" value="3"/>
</dbReference>
<dbReference type="SUPFAM" id="SSF48726">
    <property type="entry name" value="Immunoglobulin"/>
    <property type="match status" value="1"/>
</dbReference>
<dbReference type="Pfam" id="PF22633">
    <property type="entry name" value="F5_F8_type_C_2"/>
    <property type="match status" value="1"/>
</dbReference>
<keyword evidence="9 16" id="KW-0472">Membrane</keyword>
<evidence type="ECO:0000256" key="9">
    <source>
        <dbReference type="ARBA" id="ARBA00023136"/>
    </source>
</evidence>
<dbReference type="SUPFAM" id="SSF57535">
    <property type="entry name" value="Complement control module/SCR domain"/>
    <property type="match status" value="2"/>
</dbReference>